<sequence>MWSEEFPGFEQKAAAGVSVYFGPNDPRCASISTSQHAMRTASCLTTDWTMRRNYGEPLGPGSQTNQRAELKAVLKALQTIPITQNLLIETDSTYAIICVTEWYYKWEWKSWRKAKGEPLKKKELIKPSVPRGDRQRNVFSLGQGSCGNPGNEAADKLAVAGARREYVRRYGELEEKERGPRCTLREAPFGWKVVRHPDGTETLEPNPQEVNNYEKRQKKAAEKIEVEQIKVFKSKRRRGGSAAQRMAIKAARAAEAAKAAEAADACLAEMGPDPTSDVAAQIA</sequence>
<comment type="caution">
    <text evidence="9">The sequence shown here is derived from an EMBL/GenBank/DDBJ whole genome shotgun (WGS) entry which is preliminary data.</text>
</comment>
<dbReference type="PANTHER" id="PTHR10642:SF26">
    <property type="entry name" value="RIBONUCLEASE H1"/>
    <property type="match status" value="1"/>
</dbReference>
<dbReference type="GO" id="GO:0004523">
    <property type="term" value="F:RNA-DNA hybrid ribonuclease activity"/>
    <property type="evidence" value="ECO:0007669"/>
    <property type="project" value="UniProtKB-EC"/>
</dbReference>
<comment type="similarity">
    <text evidence="2">Belongs to the RNase H family.</text>
</comment>
<dbReference type="InterPro" id="IPR050092">
    <property type="entry name" value="RNase_H"/>
</dbReference>
<evidence type="ECO:0000313" key="9">
    <source>
        <dbReference type="EMBL" id="KAF5846191.1"/>
    </source>
</evidence>
<dbReference type="GO" id="GO:0043137">
    <property type="term" value="P:DNA replication, removal of RNA primer"/>
    <property type="evidence" value="ECO:0007669"/>
    <property type="project" value="TreeGrafter"/>
</dbReference>
<protein>
    <recommendedName>
        <fullName evidence="3">ribonuclease H</fullName>
        <ecNumber evidence="3">3.1.26.4</ecNumber>
    </recommendedName>
</protein>
<feature type="domain" description="RNase H type-1" evidence="8">
    <location>
        <begin position="38"/>
        <end position="163"/>
    </location>
</feature>
<dbReference type="GO" id="GO:0003676">
    <property type="term" value="F:nucleic acid binding"/>
    <property type="evidence" value="ECO:0007669"/>
    <property type="project" value="InterPro"/>
</dbReference>
<dbReference type="Pfam" id="PF00075">
    <property type="entry name" value="RNase_H"/>
    <property type="match status" value="1"/>
</dbReference>
<evidence type="ECO:0000256" key="3">
    <source>
        <dbReference type="ARBA" id="ARBA00012180"/>
    </source>
</evidence>
<dbReference type="EC" id="3.1.26.4" evidence="3"/>
<evidence type="ECO:0000256" key="1">
    <source>
        <dbReference type="ARBA" id="ARBA00000077"/>
    </source>
</evidence>
<dbReference type="SUPFAM" id="SSF53098">
    <property type="entry name" value="Ribonuclease H-like"/>
    <property type="match status" value="1"/>
</dbReference>
<evidence type="ECO:0000259" key="8">
    <source>
        <dbReference type="PROSITE" id="PS50879"/>
    </source>
</evidence>
<dbReference type="PROSITE" id="PS50879">
    <property type="entry name" value="RNASE_H_1"/>
    <property type="match status" value="1"/>
</dbReference>
<dbReference type="Proteomes" id="UP000624244">
    <property type="component" value="Unassembled WGS sequence"/>
</dbReference>
<gene>
    <name evidence="9" type="ORF">GGP41_003601</name>
</gene>
<reference evidence="9" key="1">
    <citation type="submission" date="2019-11" db="EMBL/GenBank/DDBJ databases">
        <title>Bipolaris sorokiniana Genome sequencing.</title>
        <authorList>
            <person name="Wang H."/>
        </authorList>
    </citation>
    <scope>NUCLEOTIDE SEQUENCE</scope>
</reference>
<evidence type="ECO:0000256" key="4">
    <source>
        <dbReference type="ARBA" id="ARBA00022722"/>
    </source>
</evidence>
<proteinExistence type="inferred from homology"/>
<dbReference type="PANTHER" id="PTHR10642">
    <property type="entry name" value="RIBONUCLEASE H1"/>
    <property type="match status" value="1"/>
</dbReference>
<dbReference type="CDD" id="cd09280">
    <property type="entry name" value="RNase_HI_eukaryote_like"/>
    <property type="match status" value="1"/>
</dbReference>
<evidence type="ECO:0000256" key="2">
    <source>
        <dbReference type="ARBA" id="ARBA00005300"/>
    </source>
</evidence>
<dbReference type="InterPro" id="IPR002156">
    <property type="entry name" value="RNaseH_domain"/>
</dbReference>
<dbReference type="Gene3D" id="3.30.420.10">
    <property type="entry name" value="Ribonuclease H-like superfamily/Ribonuclease H"/>
    <property type="match status" value="1"/>
</dbReference>
<keyword evidence="6" id="KW-0255">Endonuclease</keyword>
<evidence type="ECO:0000256" key="6">
    <source>
        <dbReference type="ARBA" id="ARBA00022759"/>
    </source>
</evidence>
<evidence type="ECO:0000313" key="10">
    <source>
        <dbReference type="Proteomes" id="UP000624244"/>
    </source>
</evidence>
<dbReference type="InterPro" id="IPR036397">
    <property type="entry name" value="RNaseH_sf"/>
</dbReference>
<keyword evidence="4" id="KW-0540">Nuclease</keyword>
<keyword evidence="5" id="KW-0479">Metal-binding</keyword>
<accession>A0A8H5Z9Q3</accession>
<dbReference type="InterPro" id="IPR012337">
    <property type="entry name" value="RNaseH-like_sf"/>
</dbReference>
<dbReference type="EMBL" id="WNKQ01000016">
    <property type="protein sequence ID" value="KAF5846191.1"/>
    <property type="molecule type" value="Genomic_DNA"/>
</dbReference>
<dbReference type="AlphaFoldDB" id="A0A8H5Z9Q3"/>
<evidence type="ECO:0000256" key="5">
    <source>
        <dbReference type="ARBA" id="ARBA00022723"/>
    </source>
</evidence>
<comment type="catalytic activity">
    <reaction evidence="1">
        <text>Endonucleolytic cleavage to 5'-phosphomonoester.</text>
        <dbReference type="EC" id="3.1.26.4"/>
    </reaction>
</comment>
<keyword evidence="7" id="KW-0378">Hydrolase</keyword>
<organism evidence="9 10">
    <name type="scientific">Cochliobolus sativus</name>
    <name type="common">Common root rot and spot blotch fungus</name>
    <name type="synonym">Bipolaris sorokiniana</name>
    <dbReference type="NCBI Taxonomy" id="45130"/>
    <lineage>
        <taxon>Eukaryota</taxon>
        <taxon>Fungi</taxon>
        <taxon>Dikarya</taxon>
        <taxon>Ascomycota</taxon>
        <taxon>Pezizomycotina</taxon>
        <taxon>Dothideomycetes</taxon>
        <taxon>Pleosporomycetidae</taxon>
        <taxon>Pleosporales</taxon>
        <taxon>Pleosporineae</taxon>
        <taxon>Pleosporaceae</taxon>
        <taxon>Bipolaris</taxon>
    </lineage>
</organism>
<evidence type="ECO:0000256" key="7">
    <source>
        <dbReference type="ARBA" id="ARBA00022801"/>
    </source>
</evidence>
<name>A0A8H5Z9Q3_COCSA</name>
<dbReference type="GO" id="GO:0046872">
    <property type="term" value="F:metal ion binding"/>
    <property type="evidence" value="ECO:0007669"/>
    <property type="project" value="UniProtKB-KW"/>
</dbReference>